<dbReference type="AlphaFoldDB" id="X6MT30"/>
<feature type="region of interest" description="Disordered" evidence="1">
    <location>
        <begin position="1"/>
        <end position="106"/>
    </location>
</feature>
<gene>
    <name evidence="2" type="ORF">RFI_20358</name>
</gene>
<keyword evidence="3" id="KW-1185">Reference proteome</keyword>
<protein>
    <submittedName>
        <fullName evidence="2">Uncharacterized protein</fullName>
    </submittedName>
</protein>
<evidence type="ECO:0000313" key="3">
    <source>
        <dbReference type="Proteomes" id="UP000023152"/>
    </source>
</evidence>
<feature type="compositionally biased region" description="Basic and acidic residues" evidence="1">
    <location>
        <begin position="1"/>
        <end position="10"/>
    </location>
</feature>
<proteinExistence type="predicted"/>
<name>X6MT30_RETFI</name>
<feature type="compositionally biased region" description="Basic residues" evidence="1">
    <location>
        <begin position="90"/>
        <end position="101"/>
    </location>
</feature>
<accession>X6MT30</accession>
<evidence type="ECO:0000313" key="2">
    <source>
        <dbReference type="EMBL" id="ETO16979.1"/>
    </source>
</evidence>
<dbReference type="Proteomes" id="UP000023152">
    <property type="component" value="Unassembled WGS sequence"/>
</dbReference>
<dbReference type="EMBL" id="ASPP01017523">
    <property type="protein sequence ID" value="ETO16979.1"/>
    <property type="molecule type" value="Genomic_DNA"/>
</dbReference>
<comment type="caution">
    <text evidence="2">The sequence shown here is derived from an EMBL/GenBank/DDBJ whole genome shotgun (WGS) entry which is preliminary data.</text>
</comment>
<organism evidence="2 3">
    <name type="scientific">Reticulomyxa filosa</name>
    <dbReference type="NCBI Taxonomy" id="46433"/>
    <lineage>
        <taxon>Eukaryota</taxon>
        <taxon>Sar</taxon>
        <taxon>Rhizaria</taxon>
        <taxon>Retaria</taxon>
        <taxon>Foraminifera</taxon>
        <taxon>Monothalamids</taxon>
        <taxon>Reticulomyxidae</taxon>
        <taxon>Reticulomyxa</taxon>
    </lineage>
</organism>
<sequence>MKHGLTKEDNPLLIASTGTMTNPNENEKDSSDNDSSDNSRKRKDTKKKQKGKRETKKKKKKKKKKRKNKSKSKSKNKTNIAKSKSESKSKSKNKTQSKTKKNAPLSYRENKEVKDLLSKVRVMSCINFLRNCLDELECYVESHNRYGAFYVWDVLERDLKHATQLQSR</sequence>
<evidence type="ECO:0000256" key="1">
    <source>
        <dbReference type="SAM" id="MobiDB-lite"/>
    </source>
</evidence>
<feature type="compositionally biased region" description="Basic residues" evidence="1">
    <location>
        <begin position="40"/>
        <end position="76"/>
    </location>
</feature>
<reference evidence="2 3" key="1">
    <citation type="journal article" date="2013" name="Curr. Biol.">
        <title>The Genome of the Foraminiferan Reticulomyxa filosa.</title>
        <authorList>
            <person name="Glockner G."/>
            <person name="Hulsmann N."/>
            <person name="Schleicher M."/>
            <person name="Noegel A.A."/>
            <person name="Eichinger L."/>
            <person name="Gallinger C."/>
            <person name="Pawlowski J."/>
            <person name="Sierra R."/>
            <person name="Euteneuer U."/>
            <person name="Pillet L."/>
            <person name="Moustafa A."/>
            <person name="Platzer M."/>
            <person name="Groth M."/>
            <person name="Szafranski K."/>
            <person name="Schliwa M."/>
        </authorList>
    </citation>
    <scope>NUCLEOTIDE SEQUENCE [LARGE SCALE GENOMIC DNA]</scope>
</reference>